<feature type="coiled-coil region" evidence="11">
    <location>
        <begin position="38"/>
        <end position="68"/>
    </location>
</feature>
<evidence type="ECO:0000256" key="10">
    <source>
        <dbReference type="PIRNR" id="PIRNR005290"/>
    </source>
</evidence>
<dbReference type="InterPro" id="IPR007207">
    <property type="entry name" value="Not_N"/>
</dbReference>
<feature type="domain" description="NOT2/NOT3/NOT5 C-terminal" evidence="14">
    <location>
        <begin position="562"/>
        <end position="688"/>
    </location>
</feature>
<dbReference type="Proteomes" id="UP001652625">
    <property type="component" value="Chromosome 08"/>
</dbReference>
<feature type="compositionally biased region" description="Low complexity" evidence="12">
    <location>
        <begin position="277"/>
        <end position="297"/>
    </location>
</feature>
<dbReference type="Pfam" id="PF04153">
    <property type="entry name" value="NOT2_3_5_C"/>
    <property type="match status" value="1"/>
</dbReference>
<keyword evidence="6" id="KW-0597">Phosphoprotein</keyword>
<keyword evidence="9 10" id="KW-0539">Nucleus</keyword>
<reference evidence="16" key="1">
    <citation type="submission" date="2025-08" db="UniProtKB">
        <authorList>
            <consortium name="RefSeq"/>
        </authorList>
    </citation>
    <scope>IDENTIFICATION</scope>
</reference>
<evidence type="ECO:0000256" key="7">
    <source>
        <dbReference type="ARBA" id="ARBA00023015"/>
    </source>
</evidence>
<keyword evidence="4 10" id="KW-0963">Cytoplasm</keyword>
<evidence type="ECO:0000256" key="3">
    <source>
        <dbReference type="ARBA" id="ARBA00007682"/>
    </source>
</evidence>
<evidence type="ECO:0000256" key="2">
    <source>
        <dbReference type="ARBA" id="ARBA00004496"/>
    </source>
</evidence>
<evidence type="ECO:0000256" key="8">
    <source>
        <dbReference type="ARBA" id="ARBA00023163"/>
    </source>
</evidence>
<keyword evidence="7 10" id="KW-0805">Transcription regulation</keyword>
<evidence type="ECO:0000259" key="13">
    <source>
        <dbReference type="Pfam" id="PF04065"/>
    </source>
</evidence>
<sequence length="694" mass="79796">MADRRKLQGEVERCLKKVSEGTEAFEEIWQKVQNATNLNQKEKYEAELKREIKKLQRLREQLKTWATSSDVKDKDLLRENRKLIELQMERFRVVEKETKTKAYSKEGLGQAFKIDPETKEFERCREWLNEALKNLDLQIDACESQCEALYAGSKKKKLDKDKQDRVDELAIRRDKHRYHISQLEHILRLLDNHSLEVDAVNKVREDVEYYIDNCQEPDFVDDEGIYDDLDLDTEIDLESSLKFDNDKDDDQDLDSSPSSSINSGFSGVTGSPSKLMLTSPSKNTKSSSSLNLSNGGPCSTPSKRNIFSGYFNTCSNSDVPISTSQDSQPHVNGLDHMDEYNSYSKNDSFTTASLTTPLSSINTVATVLTQSTVSDIRPSSPGNKSISSPDQSFVRPARYQTESLKYPERGINTSNPHWRKNNSLNDVENFSETVVSTNSLHNSLSTNAIEQLMSSVANASLSFSSRQNSSTSLSSSLLQQPNDIFHSHHKMEEQQVQPTLDFNMKASSLFGTLMNQNPVLSQKAIPAEMQEVCLQPVHGVAPLGPVLLTQERIYQLKSLDASYHHLPQKQDSEKMRPYISRSAVPIANYHLHQAPPNIDSIEFFQRLSTETLFFIFYYQEGTRAQYLAAKALKKQSWRFHTKYMMWFQRHEEPKRITDEFEEGTYIFFDYEKWSQRKRDGFTFEYRYLEDKDLP</sequence>
<organism evidence="15 16">
    <name type="scientific">Hydra vulgaris</name>
    <name type="common">Hydra</name>
    <name type="synonym">Hydra attenuata</name>
    <dbReference type="NCBI Taxonomy" id="6087"/>
    <lineage>
        <taxon>Eukaryota</taxon>
        <taxon>Metazoa</taxon>
        <taxon>Cnidaria</taxon>
        <taxon>Hydrozoa</taxon>
        <taxon>Hydroidolina</taxon>
        <taxon>Anthoathecata</taxon>
        <taxon>Aplanulata</taxon>
        <taxon>Hydridae</taxon>
        <taxon>Hydra</taxon>
    </lineage>
</organism>
<dbReference type="InterPro" id="IPR038635">
    <property type="entry name" value="CCR4-NOT_su2/3/5_C_sf"/>
</dbReference>
<feature type="domain" description="CCR4-Not complex component Not N-terminal" evidence="13">
    <location>
        <begin position="4"/>
        <end position="232"/>
    </location>
</feature>
<dbReference type="GeneID" id="100215888"/>
<protein>
    <submittedName>
        <fullName evidence="16">CCR4-NOT transcription complex subunit 3 isoform X4</fullName>
    </submittedName>
</protein>
<evidence type="ECO:0000313" key="15">
    <source>
        <dbReference type="Proteomes" id="UP001652625"/>
    </source>
</evidence>
<dbReference type="InterPro" id="IPR012270">
    <property type="entry name" value="CCR4-NOT_su3/5"/>
</dbReference>
<evidence type="ECO:0000256" key="12">
    <source>
        <dbReference type="SAM" id="MobiDB-lite"/>
    </source>
</evidence>
<feature type="compositionally biased region" description="Low complexity" evidence="12">
    <location>
        <begin position="254"/>
        <end position="266"/>
    </location>
</feature>
<keyword evidence="5 10" id="KW-0678">Repressor</keyword>
<evidence type="ECO:0000259" key="14">
    <source>
        <dbReference type="Pfam" id="PF04153"/>
    </source>
</evidence>
<comment type="subcellular location">
    <subcellularLocation>
        <location evidence="2 10">Cytoplasm</location>
    </subcellularLocation>
    <subcellularLocation>
        <location evidence="1 10">Nucleus</location>
    </subcellularLocation>
</comment>
<dbReference type="Gene3D" id="2.30.30.1020">
    <property type="entry name" value="CCR4-NOT complex subunit 2/3/5, C-terminal domain"/>
    <property type="match status" value="1"/>
</dbReference>
<evidence type="ECO:0000256" key="1">
    <source>
        <dbReference type="ARBA" id="ARBA00004123"/>
    </source>
</evidence>
<dbReference type="PIRSF" id="PIRSF005290">
    <property type="entry name" value="NOT_su_3_5"/>
    <property type="match status" value="1"/>
</dbReference>
<evidence type="ECO:0000256" key="5">
    <source>
        <dbReference type="ARBA" id="ARBA00022491"/>
    </source>
</evidence>
<keyword evidence="15" id="KW-1185">Reference proteome</keyword>
<feature type="compositionally biased region" description="Polar residues" evidence="12">
    <location>
        <begin position="380"/>
        <end position="391"/>
    </location>
</feature>
<evidence type="ECO:0000256" key="6">
    <source>
        <dbReference type="ARBA" id="ARBA00022553"/>
    </source>
</evidence>
<feature type="region of interest" description="Disordered" evidence="12">
    <location>
        <begin position="373"/>
        <end position="392"/>
    </location>
</feature>
<keyword evidence="8 10" id="KW-0804">Transcription</keyword>
<accession>A0ABM4CF37</accession>
<gene>
    <name evidence="16" type="primary">LOC100215888</name>
</gene>
<evidence type="ECO:0000256" key="9">
    <source>
        <dbReference type="ARBA" id="ARBA00023242"/>
    </source>
</evidence>
<dbReference type="InterPro" id="IPR040168">
    <property type="entry name" value="Not2/3/5"/>
</dbReference>
<evidence type="ECO:0000313" key="16">
    <source>
        <dbReference type="RefSeq" id="XP_065660324.1"/>
    </source>
</evidence>
<proteinExistence type="inferred from homology"/>
<dbReference type="PANTHER" id="PTHR23326">
    <property type="entry name" value="CCR4 NOT-RELATED"/>
    <property type="match status" value="1"/>
</dbReference>
<dbReference type="RefSeq" id="XP_065660324.1">
    <property type="nucleotide sequence ID" value="XM_065804252.1"/>
</dbReference>
<name>A0ABM4CF37_HYDVU</name>
<dbReference type="Pfam" id="PF04065">
    <property type="entry name" value="Not3"/>
    <property type="match status" value="1"/>
</dbReference>
<keyword evidence="11" id="KW-0175">Coiled coil</keyword>
<evidence type="ECO:0000256" key="11">
    <source>
        <dbReference type="SAM" id="Coils"/>
    </source>
</evidence>
<evidence type="ECO:0000256" key="4">
    <source>
        <dbReference type="ARBA" id="ARBA00022490"/>
    </source>
</evidence>
<feature type="region of interest" description="Disordered" evidence="12">
    <location>
        <begin position="242"/>
        <end position="298"/>
    </location>
</feature>
<dbReference type="InterPro" id="IPR007282">
    <property type="entry name" value="NOT2/3/5_C"/>
</dbReference>
<comment type="similarity">
    <text evidence="3 10">Belongs to the CNOT2/3/5 family.</text>
</comment>